<dbReference type="SUPFAM" id="SSF54975">
    <property type="entry name" value="Acylphosphatase/BLUF domain-like"/>
    <property type="match status" value="1"/>
</dbReference>
<feature type="active site" evidence="5">
    <location>
        <position position="21"/>
    </location>
</feature>
<evidence type="ECO:0000313" key="10">
    <source>
        <dbReference type="Proteomes" id="UP000241074"/>
    </source>
</evidence>
<feature type="domain" description="Acylphosphatase-like" evidence="8">
    <location>
        <begin position="6"/>
        <end position="97"/>
    </location>
</feature>
<dbReference type="PROSITE" id="PS00150">
    <property type="entry name" value="ACYLPHOSPHATASE_1"/>
    <property type="match status" value="1"/>
</dbReference>
<dbReference type="PANTHER" id="PTHR47268:SF4">
    <property type="entry name" value="ACYLPHOSPHATASE"/>
    <property type="match status" value="1"/>
</dbReference>
<dbReference type="Pfam" id="PF00708">
    <property type="entry name" value="Acylphosphatase"/>
    <property type="match status" value="1"/>
</dbReference>
<proteinExistence type="inferred from homology"/>
<dbReference type="EC" id="3.6.1.7" evidence="2 5"/>
<dbReference type="PROSITE" id="PS51160">
    <property type="entry name" value="ACYLPHOSPHATASE_3"/>
    <property type="match status" value="1"/>
</dbReference>
<dbReference type="PANTHER" id="PTHR47268">
    <property type="entry name" value="ACYLPHOSPHATASE"/>
    <property type="match status" value="1"/>
</dbReference>
<evidence type="ECO:0000259" key="8">
    <source>
        <dbReference type="PROSITE" id="PS51160"/>
    </source>
</evidence>
<dbReference type="KEGG" id="xba:C7S18_16650"/>
<gene>
    <name evidence="9" type="ORF">C7S18_16650</name>
</gene>
<evidence type="ECO:0000256" key="1">
    <source>
        <dbReference type="ARBA" id="ARBA00005614"/>
    </source>
</evidence>
<dbReference type="PROSITE" id="PS00151">
    <property type="entry name" value="ACYLPHOSPHATASE_2"/>
    <property type="match status" value="1"/>
</dbReference>
<dbReference type="AlphaFoldDB" id="A0A2P1PV40"/>
<keyword evidence="5 6" id="KW-0378">Hydrolase</keyword>
<comment type="similarity">
    <text evidence="1 7">Belongs to the acylphosphatase family.</text>
</comment>
<evidence type="ECO:0000256" key="7">
    <source>
        <dbReference type="RuleBase" id="RU004168"/>
    </source>
</evidence>
<feature type="active site" evidence="5">
    <location>
        <position position="39"/>
    </location>
</feature>
<dbReference type="InterPro" id="IPR001792">
    <property type="entry name" value="Acylphosphatase-like_dom"/>
</dbReference>
<dbReference type="Gene3D" id="3.30.70.100">
    <property type="match status" value="1"/>
</dbReference>
<organism evidence="9 10">
    <name type="scientific">Ahniella affigens</name>
    <dbReference type="NCBI Taxonomy" id="2021234"/>
    <lineage>
        <taxon>Bacteria</taxon>
        <taxon>Pseudomonadati</taxon>
        <taxon>Pseudomonadota</taxon>
        <taxon>Gammaproteobacteria</taxon>
        <taxon>Lysobacterales</taxon>
        <taxon>Rhodanobacteraceae</taxon>
        <taxon>Ahniella</taxon>
    </lineage>
</organism>
<dbReference type="PRINTS" id="PR00112">
    <property type="entry name" value="ACYLPHPHTASE"/>
</dbReference>
<dbReference type="InterPro" id="IPR020456">
    <property type="entry name" value="Acylphosphatase"/>
</dbReference>
<dbReference type="InterPro" id="IPR036046">
    <property type="entry name" value="Acylphosphatase-like_dom_sf"/>
</dbReference>
<comment type="catalytic activity">
    <reaction evidence="4 5 6">
        <text>an acyl phosphate + H2O = a carboxylate + phosphate + H(+)</text>
        <dbReference type="Rhea" id="RHEA:14965"/>
        <dbReference type="ChEBI" id="CHEBI:15377"/>
        <dbReference type="ChEBI" id="CHEBI:15378"/>
        <dbReference type="ChEBI" id="CHEBI:29067"/>
        <dbReference type="ChEBI" id="CHEBI:43474"/>
        <dbReference type="ChEBI" id="CHEBI:59918"/>
        <dbReference type="EC" id="3.6.1.7"/>
    </reaction>
</comment>
<evidence type="ECO:0000256" key="4">
    <source>
        <dbReference type="ARBA" id="ARBA00047645"/>
    </source>
</evidence>
<sequence length="97" mass="10532">MSPIRARAFLVHGRVQGVSFRAATRLQALRLGLRGYARNRPDGTVEVLAIGPETGLAQLESWLWRGPVLARVDHVTMLEEPLSDGAEVAAINGFQIG</sequence>
<protein>
    <recommendedName>
        <fullName evidence="3 5">Acylphosphatase</fullName>
        <ecNumber evidence="2 5">3.6.1.7</ecNumber>
    </recommendedName>
</protein>
<dbReference type="OrthoDB" id="5295388at2"/>
<reference evidence="9 10" key="1">
    <citation type="submission" date="2018-03" db="EMBL/GenBank/DDBJ databases">
        <title>Ahniella affigens gen. nov., sp. nov., a gammaproteobacterium isolated from sandy soil near a stream.</title>
        <authorList>
            <person name="Ko Y."/>
            <person name="Kim J.-H."/>
        </authorList>
    </citation>
    <scope>NUCLEOTIDE SEQUENCE [LARGE SCALE GENOMIC DNA]</scope>
    <source>
        <strain evidence="9 10">D13</strain>
    </source>
</reference>
<dbReference type="Proteomes" id="UP000241074">
    <property type="component" value="Chromosome"/>
</dbReference>
<evidence type="ECO:0000256" key="3">
    <source>
        <dbReference type="ARBA" id="ARBA00015991"/>
    </source>
</evidence>
<dbReference type="RefSeq" id="WP_106892636.1">
    <property type="nucleotide sequence ID" value="NZ_CP027860.1"/>
</dbReference>
<reference evidence="9 10" key="2">
    <citation type="submission" date="2018-03" db="EMBL/GenBank/DDBJ databases">
        <authorList>
            <person name="Keele B.F."/>
        </authorList>
    </citation>
    <scope>NUCLEOTIDE SEQUENCE [LARGE SCALE GENOMIC DNA]</scope>
    <source>
        <strain evidence="9 10">D13</strain>
    </source>
</reference>
<dbReference type="InterPro" id="IPR017968">
    <property type="entry name" value="Acylphosphatase_CS"/>
</dbReference>
<evidence type="ECO:0000256" key="2">
    <source>
        <dbReference type="ARBA" id="ARBA00012150"/>
    </source>
</evidence>
<dbReference type="EMBL" id="CP027860">
    <property type="protein sequence ID" value="AVP98716.1"/>
    <property type="molecule type" value="Genomic_DNA"/>
</dbReference>
<dbReference type="GO" id="GO:0003998">
    <property type="term" value="F:acylphosphatase activity"/>
    <property type="evidence" value="ECO:0007669"/>
    <property type="project" value="UniProtKB-EC"/>
</dbReference>
<evidence type="ECO:0000256" key="5">
    <source>
        <dbReference type="PROSITE-ProRule" id="PRU00520"/>
    </source>
</evidence>
<evidence type="ECO:0000313" key="9">
    <source>
        <dbReference type="EMBL" id="AVP98716.1"/>
    </source>
</evidence>
<keyword evidence="10" id="KW-1185">Reference proteome</keyword>
<evidence type="ECO:0000256" key="6">
    <source>
        <dbReference type="RuleBase" id="RU000553"/>
    </source>
</evidence>
<name>A0A2P1PV40_9GAMM</name>
<accession>A0A2P1PV40</accession>